<evidence type="ECO:0000313" key="2">
    <source>
        <dbReference type="Proteomes" id="UP001165439"/>
    </source>
</evidence>
<name>A0AAW7HTR1_9PSED</name>
<accession>A0AAW7HTR1</accession>
<dbReference type="GeneID" id="83677987"/>
<organism evidence="1 2">
    <name type="scientific">Pseudomonas alloputida</name>
    <dbReference type="NCBI Taxonomy" id="1940621"/>
    <lineage>
        <taxon>Bacteria</taxon>
        <taxon>Pseudomonadati</taxon>
        <taxon>Pseudomonadota</taxon>
        <taxon>Gammaproteobacteria</taxon>
        <taxon>Pseudomonadales</taxon>
        <taxon>Pseudomonadaceae</taxon>
        <taxon>Pseudomonas</taxon>
    </lineage>
</organism>
<evidence type="ECO:0008006" key="3">
    <source>
        <dbReference type="Google" id="ProtNLM"/>
    </source>
</evidence>
<comment type="caution">
    <text evidence="1">The sequence shown here is derived from an EMBL/GenBank/DDBJ whole genome shotgun (WGS) entry which is preliminary data.</text>
</comment>
<evidence type="ECO:0000313" key="1">
    <source>
        <dbReference type="EMBL" id="MDM3956133.1"/>
    </source>
</evidence>
<gene>
    <name evidence="1" type="ORF">LU674_027980</name>
</gene>
<protein>
    <recommendedName>
        <fullName evidence="3">Integrase</fullName>
    </recommendedName>
</protein>
<proteinExistence type="predicted"/>
<dbReference type="Proteomes" id="UP001165439">
    <property type="component" value="Unassembled WGS sequence"/>
</dbReference>
<sequence>MRDFATVRALERHLRNAGVPKSLATKISSQVTDETARRLLPLHVRFWIVARAMTARPRKI</sequence>
<dbReference type="AlphaFoldDB" id="A0AAW7HTR1"/>
<dbReference type="RefSeq" id="WP_010951901.1">
    <property type="nucleotide sequence ID" value="NZ_CP128540.1"/>
</dbReference>
<dbReference type="EMBL" id="JAJSRF020000001">
    <property type="protein sequence ID" value="MDM3956133.1"/>
    <property type="molecule type" value="Genomic_DNA"/>
</dbReference>
<reference evidence="1" key="1">
    <citation type="submission" date="2023-06" db="EMBL/GenBank/DDBJ databases">
        <title>MBL-encoding genomic islands in Pseudomonas spp. in Poland.</title>
        <authorList>
            <person name="Urbanowicz P."/>
            <person name="Izdebski R."/>
            <person name="Biedrzycka M."/>
            <person name="Gniadkowski M."/>
        </authorList>
    </citation>
    <scope>NUCLEOTIDE SEQUENCE</scope>
    <source>
        <strain evidence="1">NMI5768_13</strain>
    </source>
</reference>